<accession>A0A3L7E120</accession>
<dbReference type="Pfam" id="PF05099">
    <property type="entry name" value="TerB"/>
    <property type="match status" value="1"/>
</dbReference>
<evidence type="ECO:0000313" key="2">
    <source>
        <dbReference type="EMBL" id="RLQ23206.1"/>
    </source>
</evidence>
<proteinExistence type="predicted"/>
<dbReference type="OrthoDB" id="5294347at2"/>
<comment type="caution">
    <text evidence="2">The sequence shown here is derived from an EMBL/GenBank/DDBJ whole genome shotgun (WGS) entry which is preliminary data.</text>
</comment>
<sequence>MIAALKALFEKPDAESEADLQHRLQLASAALLIETARADFTQDAAEQETMEALLCSSLKLDETEVRQLLARASERVDESISLYEFTRLINDHFSMEQKLQLVHNMWVVAWADNSVDKYEEHLIRQVAELTYVPHPDYIRSKHQARDKVLAL</sequence>
<dbReference type="RefSeq" id="WP_117952973.1">
    <property type="nucleotide sequence ID" value="NZ_QRAN01000003.1"/>
</dbReference>
<evidence type="ECO:0000313" key="3">
    <source>
        <dbReference type="Proteomes" id="UP000265509"/>
    </source>
</evidence>
<organism evidence="2 3">
    <name type="scientific">Seongchinamella sediminis</name>
    <dbReference type="NCBI Taxonomy" id="2283635"/>
    <lineage>
        <taxon>Bacteria</taxon>
        <taxon>Pseudomonadati</taxon>
        <taxon>Pseudomonadota</taxon>
        <taxon>Gammaproteobacteria</taxon>
        <taxon>Cellvibrionales</taxon>
        <taxon>Halieaceae</taxon>
        <taxon>Seongchinamella</taxon>
    </lineage>
</organism>
<dbReference type="AlphaFoldDB" id="A0A3L7E120"/>
<keyword evidence="3" id="KW-1185">Reference proteome</keyword>
<dbReference type="SUPFAM" id="SSF158682">
    <property type="entry name" value="TerB-like"/>
    <property type="match status" value="1"/>
</dbReference>
<protein>
    <submittedName>
        <fullName evidence="2">TerB family tellurite resistance protein</fullName>
    </submittedName>
</protein>
<feature type="domain" description="Co-chaperone DjlA N-terminal" evidence="1">
    <location>
        <begin position="25"/>
        <end position="141"/>
    </location>
</feature>
<name>A0A3L7E120_9GAMM</name>
<evidence type="ECO:0000259" key="1">
    <source>
        <dbReference type="Pfam" id="PF05099"/>
    </source>
</evidence>
<dbReference type="EMBL" id="QRAN01000003">
    <property type="protein sequence ID" value="RLQ23206.1"/>
    <property type="molecule type" value="Genomic_DNA"/>
</dbReference>
<dbReference type="InterPro" id="IPR007791">
    <property type="entry name" value="DjlA_N"/>
</dbReference>
<dbReference type="Gene3D" id="1.10.3680.10">
    <property type="entry name" value="TerB-like"/>
    <property type="match status" value="1"/>
</dbReference>
<dbReference type="CDD" id="cd07313">
    <property type="entry name" value="terB_like_2"/>
    <property type="match status" value="1"/>
</dbReference>
<dbReference type="Proteomes" id="UP000265509">
    <property type="component" value="Unassembled WGS sequence"/>
</dbReference>
<gene>
    <name evidence="2" type="ORF">DWB85_04370</name>
</gene>
<reference evidence="2 3" key="1">
    <citation type="submission" date="2018-07" db="EMBL/GenBank/DDBJ databases">
        <title>Halioglobus sp. genome submission.</title>
        <authorList>
            <person name="Ye M.-Q."/>
            <person name="Du Z.-J."/>
        </authorList>
    </citation>
    <scope>NUCLEOTIDE SEQUENCE [LARGE SCALE GENOMIC DNA]</scope>
    <source>
        <strain evidence="2 3">U0301</strain>
    </source>
</reference>
<dbReference type="InterPro" id="IPR029024">
    <property type="entry name" value="TerB-like"/>
</dbReference>